<sequence>MTIAAFGEVMLRLTVPDHLLLEQTDQLQMSFTGTGVNILASLAHFGQDTRLISAVPANRLGSAAQGALRRIGVGDRFVQQRGDHLGSFFVELGYGNRPESVTYQNRLASAFGTSTVADYPVTAALQDVDVLHICGISLSLTAGTREAAFAFAEAAAKQKTAVCFDFNYRVALNQHNTHEQMRQYYQRMLKSSQVVFGSRRDLTDLMGYPRDTTDEPLFKQFLADYDLRVFAGTKRLQKDGRDFIQGFVCDEAGLHWSEPQELMILDRIGGGDAYAAGIIYGLTQQWQVDRSLTFAVANTALAHAQIGDSPLATLAQVNAFIASSGATGGLIR</sequence>
<comment type="similarity">
    <text evidence="1">Belongs to the carbohydrate kinase PfkB family.</text>
</comment>
<dbReference type="SUPFAM" id="SSF53613">
    <property type="entry name" value="Ribokinase-like"/>
    <property type="match status" value="1"/>
</dbReference>
<keyword evidence="2" id="KW-0808">Transferase</keyword>
<feature type="domain" description="Carbohydrate kinase PfkB" evidence="4">
    <location>
        <begin position="3"/>
        <end position="307"/>
    </location>
</feature>
<comment type="caution">
    <text evidence="5">The sequence shown here is derived from an EMBL/GenBank/DDBJ whole genome shotgun (WGS) entry which is preliminary data.</text>
</comment>
<organism evidence="5 6">
    <name type="scientific">Lacticaseibacillus suilingensis</name>
    <dbReference type="NCBI Taxonomy" id="2799577"/>
    <lineage>
        <taxon>Bacteria</taxon>
        <taxon>Bacillati</taxon>
        <taxon>Bacillota</taxon>
        <taxon>Bacilli</taxon>
        <taxon>Lactobacillales</taxon>
        <taxon>Lactobacillaceae</taxon>
        <taxon>Lacticaseibacillus</taxon>
    </lineage>
</organism>
<dbReference type="Pfam" id="PF00294">
    <property type="entry name" value="PfkB"/>
    <property type="match status" value="1"/>
</dbReference>
<dbReference type="GO" id="GO:0016301">
    <property type="term" value="F:kinase activity"/>
    <property type="evidence" value="ECO:0007669"/>
    <property type="project" value="UniProtKB-KW"/>
</dbReference>
<evidence type="ECO:0000256" key="3">
    <source>
        <dbReference type="ARBA" id="ARBA00022777"/>
    </source>
</evidence>
<accession>A0ABW4BCA5</accession>
<dbReference type="PANTHER" id="PTHR43320:SF2">
    <property type="entry name" value="2-DEHYDRO-3-DEOXYGLUCONOKINASE_2-DEHYDRO-3-DEOXYGALACTONOKINASE"/>
    <property type="match status" value="1"/>
</dbReference>
<dbReference type="InterPro" id="IPR029056">
    <property type="entry name" value="Ribokinase-like"/>
</dbReference>
<dbReference type="InterPro" id="IPR052700">
    <property type="entry name" value="Carb_kinase_PfkB-like"/>
</dbReference>
<reference evidence="6" key="1">
    <citation type="journal article" date="2019" name="Int. J. Syst. Evol. Microbiol.">
        <title>The Global Catalogue of Microorganisms (GCM) 10K type strain sequencing project: providing services to taxonomists for standard genome sequencing and annotation.</title>
        <authorList>
            <consortium name="The Broad Institute Genomics Platform"/>
            <consortium name="The Broad Institute Genome Sequencing Center for Infectious Disease"/>
            <person name="Wu L."/>
            <person name="Ma J."/>
        </authorList>
    </citation>
    <scope>NUCLEOTIDE SEQUENCE [LARGE SCALE GENOMIC DNA]</scope>
    <source>
        <strain evidence="6">CCM 9110</strain>
    </source>
</reference>
<evidence type="ECO:0000259" key="4">
    <source>
        <dbReference type="Pfam" id="PF00294"/>
    </source>
</evidence>
<dbReference type="RefSeq" id="WP_204117973.1">
    <property type="nucleotide sequence ID" value="NZ_BOLV01000001.1"/>
</dbReference>
<dbReference type="Gene3D" id="3.40.1190.20">
    <property type="match status" value="1"/>
</dbReference>
<dbReference type="Proteomes" id="UP001597199">
    <property type="component" value="Unassembled WGS sequence"/>
</dbReference>
<evidence type="ECO:0000256" key="1">
    <source>
        <dbReference type="ARBA" id="ARBA00010688"/>
    </source>
</evidence>
<protein>
    <submittedName>
        <fullName evidence="5">Sugar kinase</fullName>
    </submittedName>
</protein>
<dbReference type="EMBL" id="JBHTOA010000016">
    <property type="protein sequence ID" value="MFD1398147.1"/>
    <property type="molecule type" value="Genomic_DNA"/>
</dbReference>
<gene>
    <name evidence="5" type="ORF">ACFQ41_02365</name>
</gene>
<evidence type="ECO:0000256" key="2">
    <source>
        <dbReference type="ARBA" id="ARBA00022679"/>
    </source>
</evidence>
<dbReference type="CDD" id="cd01166">
    <property type="entry name" value="KdgK"/>
    <property type="match status" value="1"/>
</dbReference>
<evidence type="ECO:0000313" key="5">
    <source>
        <dbReference type="EMBL" id="MFD1398147.1"/>
    </source>
</evidence>
<keyword evidence="6" id="KW-1185">Reference proteome</keyword>
<name>A0ABW4BCA5_9LACO</name>
<dbReference type="PANTHER" id="PTHR43320">
    <property type="entry name" value="SUGAR KINASE"/>
    <property type="match status" value="1"/>
</dbReference>
<keyword evidence="3 5" id="KW-0418">Kinase</keyword>
<dbReference type="InterPro" id="IPR011611">
    <property type="entry name" value="PfkB_dom"/>
</dbReference>
<evidence type="ECO:0000313" key="6">
    <source>
        <dbReference type="Proteomes" id="UP001597199"/>
    </source>
</evidence>
<proteinExistence type="inferred from homology"/>